<reference evidence="3" key="1">
    <citation type="submission" date="2020-10" db="EMBL/GenBank/DDBJ databases">
        <authorList>
            <person name="Han B."/>
            <person name="Lu T."/>
            <person name="Zhao Q."/>
            <person name="Huang X."/>
            <person name="Zhao Y."/>
        </authorList>
    </citation>
    <scope>NUCLEOTIDE SEQUENCE</scope>
</reference>
<accession>A0A811NVE2</accession>
<dbReference type="OrthoDB" id="690950at2759"/>
<proteinExistence type="predicted"/>
<dbReference type="AlphaFoldDB" id="A0A811NVE2"/>
<gene>
    <name evidence="3" type="ORF">NCGR_LOCUS19971</name>
</gene>
<evidence type="ECO:0000259" key="2">
    <source>
        <dbReference type="Pfam" id="PF12776"/>
    </source>
</evidence>
<protein>
    <recommendedName>
        <fullName evidence="2">Myb/SANT-like domain-containing protein</fullName>
    </recommendedName>
</protein>
<sequence>MIPAAVAVFHNIIRGLNGSEEWLDILPDNINPSNYVDMPEGDTNYPTMSKARATWNSRYEKGLVDIMRDHVNIPLFRGQNGWSEEGWRSISEKFTQIYPLACFTKQQLQEKEKELKGSWKAIHVALKDSGVGWNDSLAMDNGKMARFQKKPFPLYEDCTSLYAGSVATGDLNFTSIEHLQPAPLVPIAAPAALAALAAPIAPVAVSDSTSPGATFDGLDVSSARNEAQSAPSNQDSVQGMSGRRKRKQSHIGAAIDGFVQFKKMQTSKTMEALNEKKKQDEAFSVDKCLDEVDAMELTDVEKAYAMNIFKSEIDREVFMKMKNKNVRLIWLKQQISAICRGNVGGGNV</sequence>
<dbReference type="EMBL" id="CAJGYO010000005">
    <property type="protein sequence ID" value="CAD6229392.1"/>
    <property type="molecule type" value="Genomic_DNA"/>
</dbReference>
<keyword evidence="4" id="KW-1185">Reference proteome</keyword>
<organism evidence="3 4">
    <name type="scientific">Miscanthus lutarioriparius</name>
    <dbReference type="NCBI Taxonomy" id="422564"/>
    <lineage>
        <taxon>Eukaryota</taxon>
        <taxon>Viridiplantae</taxon>
        <taxon>Streptophyta</taxon>
        <taxon>Embryophyta</taxon>
        <taxon>Tracheophyta</taxon>
        <taxon>Spermatophyta</taxon>
        <taxon>Magnoliopsida</taxon>
        <taxon>Liliopsida</taxon>
        <taxon>Poales</taxon>
        <taxon>Poaceae</taxon>
        <taxon>PACMAD clade</taxon>
        <taxon>Panicoideae</taxon>
        <taxon>Andropogonodae</taxon>
        <taxon>Andropogoneae</taxon>
        <taxon>Saccharinae</taxon>
        <taxon>Miscanthus</taxon>
    </lineage>
</organism>
<dbReference type="PANTHER" id="PTHR46934">
    <property type="entry name" value="MYB_DNA-BIND_3 DOMAIN-CONTAINING PROTEIN-RELATED"/>
    <property type="match status" value="1"/>
</dbReference>
<evidence type="ECO:0000256" key="1">
    <source>
        <dbReference type="SAM" id="MobiDB-lite"/>
    </source>
</evidence>
<evidence type="ECO:0000313" key="4">
    <source>
        <dbReference type="Proteomes" id="UP000604825"/>
    </source>
</evidence>
<dbReference type="InterPro" id="IPR024752">
    <property type="entry name" value="Myb/SANT-like_dom"/>
</dbReference>
<dbReference type="PANTHER" id="PTHR46934:SF13">
    <property type="entry name" value="MYB_SANT-LIKE DOMAIN-CONTAINING PROTEIN"/>
    <property type="match status" value="1"/>
</dbReference>
<dbReference type="Pfam" id="PF12776">
    <property type="entry name" value="Myb_DNA-bind_3"/>
    <property type="match status" value="1"/>
</dbReference>
<feature type="region of interest" description="Disordered" evidence="1">
    <location>
        <begin position="215"/>
        <end position="246"/>
    </location>
</feature>
<comment type="caution">
    <text evidence="3">The sequence shown here is derived from an EMBL/GenBank/DDBJ whole genome shotgun (WGS) entry which is preliminary data.</text>
</comment>
<evidence type="ECO:0000313" key="3">
    <source>
        <dbReference type="EMBL" id="CAD6229392.1"/>
    </source>
</evidence>
<name>A0A811NVE2_9POAL</name>
<feature type="compositionally biased region" description="Polar residues" evidence="1">
    <location>
        <begin position="222"/>
        <end position="239"/>
    </location>
</feature>
<feature type="domain" description="Myb/SANT-like" evidence="2">
    <location>
        <begin position="54"/>
        <end position="136"/>
    </location>
</feature>
<dbReference type="Proteomes" id="UP000604825">
    <property type="component" value="Unassembled WGS sequence"/>
</dbReference>